<feature type="region of interest" description="Disordered" evidence="1">
    <location>
        <begin position="29"/>
        <end position="53"/>
    </location>
</feature>
<protein>
    <submittedName>
        <fullName evidence="2">Uncharacterized protein</fullName>
    </submittedName>
</protein>
<proteinExistence type="predicted"/>
<evidence type="ECO:0000256" key="1">
    <source>
        <dbReference type="SAM" id="MobiDB-lite"/>
    </source>
</evidence>
<dbReference type="HOGENOM" id="CLU_097162_0_0_7"/>
<feature type="region of interest" description="Disordered" evidence="1">
    <location>
        <begin position="130"/>
        <end position="162"/>
    </location>
</feature>
<dbReference type="AlphaFoldDB" id="A9GV86"/>
<dbReference type="Proteomes" id="UP000002139">
    <property type="component" value="Chromosome"/>
</dbReference>
<feature type="compositionally biased region" description="Basic and acidic residues" evidence="1">
    <location>
        <begin position="139"/>
        <end position="148"/>
    </location>
</feature>
<dbReference type="KEGG" id="scl:sce0566"/>
<accession>A9GV86</accession>
<evidence type="ECO:0000313" key="2">
    <source>
        <dbReference type="EMBL" id="CAN90723.1"/>
    </source>
</evidence>
<evidence type="ECO:0000313" key="3">
    <source>
        <dbReference type="Proteomes" id="UP000002139"/>
    </source>
</evidence>
<organism evidence="2 3">
    <name type="scientific">Sorangium cellulosum (strain So ce56)</name>
    <name type="common">Polyangium cellulosum (strain So ce56)</name>
    <dbReference type="NCBI Taxonomy" id="448385"/>
    <lineage>
        <taxon>Bacteria</taxon>
        <taxon>Pseudomonadati</taxon>
        <taxon>Myxococcota</taxon>
        <taxon>Polyangia</taxon>
        <taxon>Polyangiales</taxon>
        <taxon>Polyangiaceae</taxon>
        <taxon>Sorangium</taxon>
    </lineage>
</organism>
<dbReference type="EMBL" id="AM746676">
    <property type="protein sequence ID" value="CAN90723.1"/>
    <property type="molecule type" value="Genomic_DNA"/>
</dbReference>
<dbReference type="STRING" id="448385.sce0566"/>
<gene>
    <name evidence="2" type="ordered locus">sce0566</name>
</gene>
<name>A9GV86_SORC5</name>
<reference evidence="2 3" key="1">
    <citation type="journal article" date="2007" name="Nat. Biotechnol.">
        <title>Complete genome sequence of the myxobacterium Sorangium cellulosum.</title>
        <authorList>
            <person name="Schneiker S."/>
            <person name="Perlova O."/>
            <person name="Kaiser O."/>
            <person name="Gerth K."/>
            <person name="Alici A."/>
            <person name="Altmeyer M.O."/>
            <person name="Bartels D."/>
            <person name="Bekel T."/>
            <person name="Beyer S."/>
            <person name="Bode E."/>
            <person name="Bode H.B."/>
            <person name="Bolten C.J."/>
            <person name="Choudhuri J.V."/>
            <person name="Doss S."/>
            <person name="Elnakady Y.A."/>
            <person name="Frank B."/>
            <person name="Gaigalat L."/>
            <person name="Goesmann A."/>
            <person name="Groeger C."/>
            <person name="Gross F."/>
            <person name="Jelsbak L."/>
            <person name="Jelsbak L."/>
            <person name="Kalinowski J."/>
            <person name="Kegler C."/>
            <person name="Knauber T."/>
            <person name="Konietzny S."/>
            <person name="Kopp M."/>
            <person name="Krause L."/>
            <person name="Krug D."/>
            <person name="Linke B."/>
            <person name="Mahmud T."/>
            <person name="Martinez-Arias R."/>
            <person name="McHardy A.C."/>
            <person name="Merai M."/>
            <person name="Meyer F."/>
            <person name="Mormann S."/>
            <person name="Munoz-Dorado J."/>
            <person name="Perez J."/>
            <person name="Pradella S."/>
            <person name="Rachid S."/>
            <person name="Raddatz G."/>
            <person name="Rosenau F."/>
            <person name="Rueckert C."/>
            <person name="Sasse F."/>
            <person name="Scharfe M."/>
            <person name="Schuster S.C."/>
            <person name="Suen G."/>
            <person name="Treuner-Lange A."/>
            <person name="Velicer G.J."/>
            <person name="Vorholter F.-J."/>
            <person name="Weissman K.J."/>
            <person name="Welch R.D."/>
            <person name="Wenzel S.C."/>
            <person name="Whitworth D.E."/>
            <person name="Wilhelm S."/>
            <person name="Wittmann C."/>
            <person name="Bloecker H."/>
            <person name="Puehler A."/>
            <person name="Mueller R."/>
        </authorList>
    </citation>
    <scope>NUCLEOTIDE SEQUENCE [LARGE SCALE GENOMIC DNA]</scope>
    <source>
        <strain evidence="3">So ce56</strain>
    </source>
</reference>
<sequence>MTDPAQLRNRRVGPPTLSAFRRVFTGRRAPRRGGSRLGVRLDGPARATRPPSVRDVPRVRGRIRRGRWRSGLRSRGRTPYKAAMQNCATRSDRLLELILFSLRDRGALCALVLAAYRVELTSLLDRVSSGSIGDDDDREVAPHARGDRASGSPARARAEGRRAEARISEEDAFLIYDLAGCIAEAAGAARLPVVRRDALALREKAAEVHAGGERAERDMFAAGLRVIDRILDAARAQPSPRSEPASKDLN</sequence>
<keyword evidence="3" id="KW-1185">Reference proteome</keyword>